<dbReference type="Gene3D" id="2.40.70.10">
    <property type="entry name" value="Acid Proteases"/>
    <property type="match status" value="1"/>
</dbReference>
<gene>
    <name evidence="5" type="ORF">Acr_11g0009480</name>
</gene>
<dbReference type="GO" id="GO:0008233">
    <property type="term" value="F:peptidase activity"/>
    <property type="evidence" value="ECO:0007669"/>
    <property type="project" value="UniProtKB-KW"/>
</dbReference>
<dbReference type="GO" id="GO:0006508">
    <property type="term" value="P:proteolysis"/>
    <property type="evidence" value="ECO:0007669"/>
    <property type="project" value="UniProtKB-KW"/>
</dbReference>
<evidence type="ECO:0000256" key="2">
    <source>
        <dbReference type="ARBA" id="ARBA00022670"/>
    </source>
</evidence>
<dbReference type="InterPro" id="IPR051708">
    <property type="entry name" value="Plant_Aspart_Prot_A1"/>
</dbReference>
<keyword evidence="3" id="KW-0378">Hydrolase</keyword>
<dbReference type="SUPFAM" id="SSF50630">
    <property type="entry name" value="Acid proteases"/>
    <property type="match status" value="1"/>
</dbReference>
<evidence type="ECO:0000259" key="4">
    <source>
        <dbReference type="Pfam" id="PF14543"/>
    </source>
</evidence>
<dbReference type="PANTHER" id="PTHR47967:SF23">
    <property type="entry name" value="OS04G0448300 PROTEIN"/>
    <property type="match status" value="1"/>
</dbReference>
<protein>
    <recommendedName>
        <fullName evidence="4">Xylanase inhibitor N-terminal domain-containing protein</fullName>
    </recommendedName>
</protein>
<dbReference type="PANTHER" id="PTHR47967">
    <property type="entry name" value="OS07G0603500 PROTEIN-RELATED"/>
    <property type="match status" value="1"/>
</dbReference>
<dbReference type="Proteomes" id="UP000585474">
    <property type="component" value="Unassembled WGS sequence"/>
</dbReference>
<sequence>MATTAPGNNIQAPVFPGSGEFFMNMSIGTLVGLMSAILDTGSNLIWTQCMPCTKCFDQPTPVFDTMKSLTCSNVLYIGDLCQDTNAFKCMDDLQPHQRATPLSTEVYAPPHRSACTFSPRCPAPLTRVPHTPTRGVPQSTSLCESSWLYLSSLVHKTGEITATDQIENERDSFRRRRALHYTASQNRLGLLPLSFSMDILHWLHHSCLDRLLHISQSISMHSCTAPDPPSTFALALRASVQRLLPLSILLINTTGPMSDSSSPCLDTPLQSV</sequence>
<evidence type="ECO:0000313" key="5">
    <source>
        <dbReference type="EMBL" id="GFY96642.1"/>
    </source>
</evidence>
<reference evidence="5 6" key="1">
    <citation type="submission" date="2019-07" db="EMBL/GenBank/DDBJ databases">
        <title>De Novo Assembly of kiwifruit Actinidia rufa.</title>
        <authorList>
            <person name="Sugita-Konishi S."/>
            <person name="Sato K."/>
            <person name="Mori E."/>
            <person name="Abe Y."/>
            <person name="Kisaki G."/>
            <person name="Hamano K."/>
            <person name="Suezawa K."/>
            <person name="Otani M."/>
            <person name="Fukuda T."/>
            <person name="Manabe T."/>
            <person name="Gomi K."/>
            <person name="Tabuchi M."/>
            <person name="Akimitsu K."/>
            <person name="Kataoka I."/>
        </authorList>
    </citation>
    <scope>NUCLEOTIDE SEQUENCE [LARGE SCALE GENOMIC DNA]</scope>
    <source>
        <strain evidence="6">cv. Fuchu</strain>
    </source>
</reference>
<dbReference type="GO" id="GO:0005576">
    <property type="term" value="C:extracellular region"/>
    <property type="evidence" value="ECO:0007669"/>
    <property type="project" value="TreeGrafter"/>
</dbReference>
<feature type="domain" description="Xylanase inhibitor N-terminal" evidence="4">
    <location>
        <begin position="21"/>
        <end position="106"/>
    </location>
</feature>
<dbReference type="InterPro" id="IPR021109">
    <property type="entry name" value="Peptidase_aspartic_dom_sf"/>
</dbReference>
<dbReference type="AlphaFoldDB" id="A0A7J0FD75"/>
<proteinExistence type="inferred from homology"/>
<dbReference type="InterPro" id="IPR032861">
    <property type="entry name" value="TAXi_N"/>
</dbReference>
<organism evidence="5 6">
    <name type="scientific">Actinidia rufa</name>
    <dbReference type="NCBI Taxonomy" id="165716"/>
    <lineage>
        <taxon>Eukaryota</taxon>
        <taxon>Viridiplantae</taxon>
        <taxon>Streptophyta</taxon>
        <taxon>Embryophyta</taxon>
        <taxon>Tracheophyta</taxon>
        <taxon>Spermatophyta</taxon>
        <taxon>Magnoliopsida</taxon>
        <taxon>eudicotyledons</taxon>
        <taxon>Gunneridae</taxon>
        <taxon>Pentapetalae</taxon>
        <taxon>asterids</taxon>
        <taxon>Ericales</taxon>
        <taxon>Actinidiaceae</taxon>
        <taxon>Actinidia</taxon>
    </lineage>
</organism>
<evidence type="ECO:0000256" key="3">
    <source>
        <dbReference type="ARBA" id="ARBA00022801"/>
    </source>
</evidence>
<dbReference type="Pfam" id="PF14543">
    <property type="entry name" value="TAXi_N"/>
    <property type="match status" value="1"/>
</dbReference>
<comment type="similarity">
    <text evidence="1">Belongs to the peptidase A1 family.</text>
</comment>
<keyword evidence="2" id="KW-0645">Protease</keyword>
<evidence type="ECO:0000256" key="1">
    <source>
        <dbReference type="ARBA" id="ARBA00007447"/>
    </source>
</evidence>
<evidence type="ECO:0000313" key="6">
    <source>
        <dbReference type="Proteomes" id="UP000585474"/>
    </source>
</evidence>
<comment type="caution">
    <text evidence="5">The sequence shown here is derived from an EMBL/GenBank/DDBJ whole genome shotgun (WGS) entry which is preliminary data.</text>
</comment>
<accession>A0A7J0FD75</accession>
<dbReference type="EMBL" id="BJWL01000011">
    <property type="protein sequence ID" value="GFY96642.1"/>
    <property type="molecule type" value="Genomic_DNA"/>
</dbReference>
<keyword evidence="6" id="KW-1185">Reference proteome</keyword>
<dbReference type="OrthoDB" id="1107592at2759"/>
<name>A0A7J0FD75_9ERIC</name>